<dbReference type="InterPro" id="IPR023210">
    <property type="entry name" value="NADP_OxRdtase_dom"/>
</dbReference>
<evidence type="ECO:0000256" key="2">
    <source>
        <dbReference type="SAM" id="MobiDB-lite"/>
    </source>
</evidence>
<evidence type="ECO:0000313" key="5">
    <source>
        <dbReference type="Proteomes" id="UP000299290"/>
    </source>
</evidence>
<protein>
    <recommendedName>
        <fullName evidence="3">NADP-dependent oxidoreductase domain-containing protein</fullName>
    </recommendedName>
</protein>
<dbReference type="InterPro" id="IPR050523">
    <property type="entry name" value="AKR_Detox_Biosynth"/>
</dbReference>
<dbReference type="Proteomes" id="UP000299290">
    <property type="component" value="Unassembled WGS sequence"/>
</dbReference>
<evidence type="ECO:0000259" key="3">
    <source>
        <dbReference type="Pfam" id="PF00248"/>
    </source>
</evidence>
<dbReference type="SUPFAM" id="SSF51430">
    <property type="entry name" value="NAD(P)-linked oxidoreductase"/>
    <property type="match status" value="1"/>
</dbReference>
<organism evidence="4 5">
    <name type="scientific">Streptomyces antimycoticus</name>
    <dbReference type="NCBI Taxonomy" id="68175"/>
    <lineage>
        <taxon>Bacteria</taxon>
        <taxon>Bacillati</taxon>
        <taxon>Actinomycetota</taxon>
        <taxon>Actinomycetes</taxon>
        <taxon>Kitasatosporales</taxon>
        <taxon>Streptomycetaceae</taxon>
        <taxon>Streptomyces</taxon>
        <taxon>Streptomyces violaceusniger group</taxon>
    </lineage>
</organism>
<dbReference type="InterPro" id="IPR036812">
    <property type="entry name" value="NAD(P)_OxRdtase_dom_sf"/>
</dbReference>
<dbReference type="PANTHER" id="PTHR43364:SF4">
    <property type="entry name" value="NAD(P)-LINKED OXIDOREDUCTASE SUPERFAMILY PROTEIN"/>
    <property type="match status" value="1"/>
</dbReference>
<gene>
    <name evidence="4" type="ORF">SANT12839_095860</name>
</gene>
<dbReference type="GO" id="GO:0016491">
    <property type="term" value="F:oxidoreductase activity"/>
    <property type="evidence" value="ECO:0007669"/>
    <property type="project" value="UniProtKB-KW"/>
</dbReference>
<dbReference type="AlphaFoldDB" id="A0A4D4KKK2"/>
<name>A0A4D4KKK2_9ACTN</name>
<accession>A0A4D4KKK2</accession>
<sequence length="136" mass="15076">MGEDANRRGNSRRWIIRAVEDSLRRLETDYIDLCQVHRPSPDTDVEETLGTLTDLVRQARSVTSDPPPFPAAGSSRPSGPPMTGGWNGSCASRRRTRCWCAEVLDRIDEIATPSTVINPADSSFINPALEPTARRR</sequence>
<proteinExistence type="predicted"/>
<dbReference type="EMBL" id="BJHV01000001">
    <property type="protein sequence ID" value="GDY48704.1"/>
    <property type="molecule type" value="Genomic_DNA"/>
</dbReference>
<dbReference type="PANTHER" id="PTHR43364">
    <property type="entry name" value="NADH-SPECIFIC METHYLGLYOXAL REDUCTASE-RELATED"/>
    <property type="match status" value="1"/>
</dbReference>
<evidence type="ECO:0000313" key="4">
    <source>
        <dbReference type="EMBL" id="GDY48704.1"/>
    </source>
</evidence>
<feature type="domain" description="NADP-dependent oxidoreductase" evidence="3">
    <location>
        <begin position="4"/>
        <end position="57"/>
    </location>
</feature>
<evidence type="ECO:0000256" key="1">
    <source>
        <dbReference type="ARBA" id="ARBA00023002"/>
    </source>
</evidence>
<dbReference type="GO" id="GO:0005829">
    <property type="term" value="C:cytosol"/>
    <property type="evidence" value="ECO:0007669"/>
    <property type="project" value="TreeGrafter"/>
</dbReference>
<feature type="region of interest" description="Disordered" evidence="2">
    <location>
        <begin position="60"/>
        <end position="92"/>
    </location>
</feature>
<reference evidence="4 5" key="1">
    <citation type="journal article" date="2020" name="Int. J. Syst. Evol. Microbiol.">
        <title>Reclassification of Streptomyces castelarensis and Streptomyces sporoclivatus as later heterotypic synonyms of Streptomyces antimycoticus.</title>
        <authorList>
            <person name="Komaki H."/>
            <person name="Tamura T."/>
        </authorList>
    </citation>
    <scope>NUCLEOTIDE SEQUENCE [LARGE SCALE GENOMIC DNA]</scope>
    <source>
        <strain evidence="4 5">NBRC 12839</strain>
    </source>
</reference>
<dbReference type="Pfam" id="PF00248">
    <property type="entry name" value="Aldo_ket_red"/>
    <property type="match status" value="1"/>
</dbReference>
<keyword evidence="1" id="KW-0560">Oxidoreductase</keyword>
<comment type="caution">
    <text evidence="4">The sequence shown here is derived from an EMBL/GenBank/DDBJ whole genome shotgun (WGS) entry which is preliminary data.</text>
</comment>
<keyword evidence="5" id="KW-1185">Reference proteome</keyword>
<dbReference type="Gene3D" id="3.20.20.100">
    <property type="entry name" value="NADP-dependent oxidoreductase domain"/>
    <property type="match status" value="1"/>
</dbReference>